<dbReference type="Proteomes" id="UP001168338">
    <property type="component" value="Unassembled WGS sequence"/>
</dbReference>
<name>A0ABT8M9S3_9EURY</name>
<evidence type="ECO:0000313" key="3">
    <source>
        <dbReference type="Proteomes" id="UP001168338"/>
    </source>
</evidence>
<evidence type="ECO:0000256" key="1">
    <source>
        <dbReference type="SAM" id="MobiDB-lite"/>
    </source>
</evidence>
<feature type="region of interest" description="Disordered" evidence="1">
    <location>
        <begin position="31"/>
        <end position="51"/>
    </location>
</feature>
<gene>
    <name evidence="2" type="ORF">FGU65_07270</name>
</gene>
<dbReference type="EMBL" id="VCYH01000004">
    <property type="protein sequence ID" value="MDN7024687.1"/>
    <property type="molecule type" value="Genomic_DNA"/>
</dbReference>
<evidence type="ECO:0000313" key="2">
    <source>
        <dbReference type="EMBL" id="MDN7024687.1"/>
    </source>
</evidence>
<accession>A0ABT8M9S3</accession>
<protein>
    <submittedName>
        <fullName evidence="2">Hydrogenase maturation nickel metallochaperone HypA</fullName>
    </submittedName>
</protein>
<keyword evidence="3" id="KW-1185">Reference proteome</keyword>
<comment type="caution">
    <text evidence="2">The sequence shown here is derived from an EMBL/GenBank/DDBJ whole genome shotgun (WGS) entry which is preliminary data.</text>
</comment>
<sequence>MCSTGGGPDVEWNERLKASKRYRCKDCEQTFESPSKRPMCPSCQSEDVEAV</sequence>
<organism evidence="2 3">
    <name type="scientific">Methanoculleus frigidifontis</name>
    <dbReference type="NCBI Taxonomy" id="2584085"/>
    <lineage>
        <taxon>Archaea</taxon>
        <taxon>Methanobacteriati</taxon>
        <taxon>Methanobacteriota</taxon>
        <taxon>Stenosarchaea group</taxon>
        <taxon>Methanomicrobia</taxon>
        <taxon>Methanomicrobiales</taxon>
        <taxon>Methanomicrobiaceae</taxon>
        <taxon>Methanoculleus</taxon>
    </lineage>
</organism>
<proteinExistence type="predicted"/>
<reference evidence="2" key="1">
    <citation type="submission" date="2019-05" db="EMBL/GenBank/DDBJ databases">
        <title>Methanoculleus sp. FWC-SCC1, a methanogenic archaeon isolated from deep marine cold seep.</title>
        <authorList>
            <person name="Chen Y.-W."/>
            <person name="Chen S.-C."/>
            <person name="Teng N.-H."/>
            <person name="Lai M.-C."/>
        </authorList>
    </citation>
    <scope>NUCLEOTIDE SEQUENCE</scope>
    <source>
        <strain evidence="2">FWC-SCC1</strain>
    </source>
</reference>